<organism evidence="1">
    <name type="scientific">Pararge aegeria</name>
    <name type="common">speckled wood butterfly</name>
    <dbReference type="NCBI Taxonomy" id="116150"/>
    <lineage>
        <taxon>Eukaryota</taxon>
        <taxon>Metazoa</taxon>
        <taxon>Ecdysozoa</taxon>
        <taxon>Arthropoda</taxon>
        <taxon>Hexapoda</taxon>
        <taxon>Insecta</taxon>
        <taxon>Pterygota</taxon>
        <taxon>Neoptera</taxon>
        <taxon>Endopterygota</taxon>
        <taxon>Lepidoptera</taxon>
        <taxon>Glossata</taxon>
        <taxon>Ditrysia</taxon>
        <taxon>Papilionoidea</taxon>
        <taxon>Nymphalidae</taxon>
        <taxon>Satyrinae</taxon>
        <taxon>Satyrini</taxon>
        <taxon>Parargina</taxon>
        <taxon>Pararge</taxon>
    </lineage>
</organism>
<proteinExistence type="predicted"/>
<dbReference type="AlphaFoldDB" id="S4NW91"/>
<feature type="non-terminal residue" evidence="1">
    <location>
        <position position="1"/>
    </location>
</feature>
<evidence type="ECO:0000313" key="1">
    <source>
        <dbReference type="EMBL" id="JAA79888.1"/>
    </source>
</evidence>
<reference evidence="1" key="1">
    <citation type="journal article" date="2013" name="BMC Genomics">
        <title>Unscrambling butterfly oogenesis.</title>
        <authorList>
            <person name="Carter J.M."/>
            <person name="Baker S.C."/>
            <person name="Pink R."/>
            <person name="Carter D.R."/>
            <person name="Collins A."/>
            <person name="Tomlin J."/>
            <person name="Gibbs M."/>
            <person name="Breuker C.J."/>
        </authorList>
    </citation>
    <scope>NUCLEOTIDE SEQUENCE</scope>
    <source>
        <tissue evidence="1">Ovary</tissue>
    </source>
</reference>
<reference evidence="1" key="2">
    <citation type="submission" date="2013-05" db="EMBL/GenBank/DDBJ databases">
        <authorList>
            <person name="Carter J.-M."/>
            <person name="Baker S.C."/>
            <person name="Pink R."/>
            <person name="Carter D.R.F."/>
            <person name="Collins A."/>
            <person name="Tomlin J."/>
            <person name="Gibbs M."/>
            <person name="Breuker C.J."/>
        </authorList>
    </citation>
    <scope>NUCLEOTIDE SEQUENCE</scope>
    <source>
        <tissue evidence="1">Ovary</tissue>
    </source>
</reference>
<name>S4NW91_9NEOP</name>
<sequence length="74" mass="8362">CTSDFCIKNVMSSSLSLRIVFSGNKGKRIDPPRCSNAGLSVCNNTLQYYLHVLLCKQSLSYFLVYIKKKKTIHS</sequence>
<dbReference type="EMBL" id="GAIX01012672">
    <property type="protein sequence ID" value="JAA79888.1"/>
    <property type="molecule type" value="Transcribed_RNA"/>
</dbReference>
<protein>
    <submittedName>
        <fullName evidence="1">Uncharacterized protein</fullName>
    </submittedName>
</protein>
<accession>S4NW91</accession>